<keyword evidence="2" id="KW-1185">Reference proteome</keyword>
<gene>
    <name evidence="1" type="ORF">D5039_15690</name>
</gene>
<dbReference type="EMBL" id="QZCW01000003">
    <property type="protein sequence ID" value="MCW5322542.1"/>
    <property type="molecule type" value="Genomic_DNA"/>
</dbReference>
<dbReference type="SUPFAM" id="SSF109604">
    <property type="entry name" value="HD-domain/PDEase-like"/>
    <property type="match status" value="1"/>
</dbReference>
<protein>
    <submittedName>
        <fullName evidence="1">Phosphodiesterase</fullName>
    </submittedName>
</protein>
<sequence>MSAMPARPGSPPSPSPQDEYEDLLSLWSDLESALSVLLAQPLRVQDFPLKLRQFDAWLQDLVEHDIDAALYLMFQLASTSTVGYSASHALVCGTLCHIMAHELQISPGERDSLVYAALTMNIGMTDLQNELAQQRERPSTAQREAIEGHPDASRALLERLHISDALWLNVVGQHHASVADRVALARQKPEDRLTRILGTIDRYAAMISPRKSRPGRSVTDSVRAIAGQDVDPRDEVSHTLVHSIGLCPPGTFVKLDNGDTAIVLRRSDTTNHPLVASLLDSSGTHYGEPSLYQTEDGKPRIQSALARSAVDLELDHRTMVRLGLYAARNSAGLRGLITVPGSLWRRGRFDAPRP</sequence>
<name>A0ABT3KW19_9BURK</name>
<reference evidence="2" key="1">
    <citation type="submission" date="2023-07" db="EMBL/GenBank/DDBJ databases">
        <title>Verminephrobacter genomes.</title>
        <authorList>
            <person name="Lund M.B."/>
        </authorList>
    </citation>
    <scope>NUCLEOTIDE SEQUENCE [LARGE SCALE GENOMIC DNA]</scope>
    <source>
        <strain evidence="2">AtM5-05</strain>
    </source>
</reference>
<dbReference type="GeneID" id="77323388"/>
<organism evidence="1 2">
    <name type="scientific">Verminephrobacter aporrectodeae subsp. tuberculatae</name>
    <dbReference type="NCBI Taxonomy" id="1110392"/>
    <lineage>
        <taxon>Bacteria</taxon>
        <taxon>Pseudomonadati</taxon>
        <taxon>Pseudomonadota</taxon>
        <taxon>Betaproteobacteria</taxon>
        <taxon>Burkholderiales</taxon>
        <taxon>Comamonadaceae</taxon>
        <taxon>Verminephrobacter</taxon>
    </lineage>
</organism>
<dbReference type="Proteomes" id="UP001208935">
    <property type="component" value="Unassembled WGS sequence"/>
</dbReference>
<accession>A0ABT3KW19</accession>
<proteinExistence type="predicted"/>
<evidence type="ECO:0000313" key="1">
    <source>
        <dbReference type="EMBL" id="MCW5322542.1"/>
    </source>
</evidence>
<dbReference type="RefSeq" id="WP_265259267.1">
    <property type="nucleotide sequence ID" value="NZ_QZCV01000003.1"/>
</dbReference>
<evidence type="ECO:0000313" key="2">
    <source>
        <dbReference type="Proteomes" id="UP001208935"/>
    </source>
</evidence>
<comment type="caution">
    <text evidence="1">The sequence shown here is derived from an EMBL/GenBank/DDBJ whole genome shotgun (WGS) entry which is preliminary data.</text>
</comment>
<dbReference type="Gene3D" id="1.10.3210.10">
    <property type="entry name" value="Hypothetical protein af1432"/>
    <property type="match status" value="1"/>
</dbReference>